<organism evidence="2 3">
    <name type="scientific">Candidatus Nomurabacteria bacterium GW2011_GWB1_35_20</name>
    <dbReference type="NCBI Taxonomy" id="1618740"/>
    <lineage>
        <taxon>Bacteria</taxon>
        <taxon>Candidatus Nomuraibacteriota</taxon>
    </lineage>
</organism>
<feature type="transmembrane region" description="Helical" evidence="1">
    <location>
        <begin position="9"/>
        <end position="31"/>
    </location>
</feature>
<gene>
    <name evidence="2" type="ORF">UR70_C0015G0022</name>
</gene>
<dbReference type="EMBL" id="LBQE01000015">
    <property type="protein sequence ID" value="KKP71993.1"/>
    <property type="molecule type" value="Genomic_DNA"/>
</dbReference>
<dbReference type="AlphaFoldDB" id="A0A0G0BRJ4"/>
<dbReference type="PROSITE" id="PS51257">
    <property type="entry name" value="PROKAR_LIPOPROTEIN"/>
    <property type="match status" value="1"/>
</dbReference>
<evidence type="ECO:0008006" key="4">
    <source>
        <dbReference type="Google" id="ProtNLM"/>
    </source>
</evidence>
<protein>
    <recommendedName>
        <fullName evidence="4">Pilus assembly protein, PilO</fullName>
    </recommendedName>
</protein>
<keyword evidence="1" id="KW-0472">Membrane</keyword>
<keyword evidence="1" id="KW-1133">Transmembrane helix</keyword>
<name>A0A0G0BRJ4_9BACT</name>
<evidence type="ECO:0000256" key="1">
    <source>
        <dbReference type="SAM" id="Phobius"/>
    </source>
</evidence>
<dbReference type="Proteomes" id="UP000034923">
    <property type="component" value="Unassembled WGS sequence"/>
</dbReference>
<comment type="caution">
    <text evidence="2">The sequence shown here is derived from an EMBL/GenBank/DDBJ whole genome shotgun (WGS) entry which is preliminary data.</text>
</comment>
<sequence>MQSIFQKKILILSVIFFIFSCFVFIFLYRMVNNNEEISQLAQEKWQTESTRKENTKSIVNLIKTIEPERALLETHFVQSSDVVPFLNTIEKLAAEVKAKAEVTSVDVENADSSLMVQMEASGSFETIYKSIMLLENSPYDLEFVLVNIQSLNTQDTSAKKTSQWTANFKIRLKSFIN</sequence>
<evidence type="ECO:0000313" key="3">
    <source>
        <dbReference type="Proteomes" id="UP000034923"/>
    </source>
</evidence>
<keyword evidence="1" id="KW-0812">Transmembrane</keyword>
<reference evidence="2 3" key="1">
    <citation type="journal article" date="2015" name="Nature">
        <title>rRNA introns, odd ribosomes, and small enigmatic genomes across a large radiation of phyla.</title>
        <authorList>
            <person name="Brown C.T."/>
            <person name="Hug L.A."/>
            <person name="Thomas B.C."/>
            <person name="Sharon I."/>
            <person name="Castelle C.J."/>
            <person name="Singh A."/>
            <person name="Wilkins M.J."/>
            <person name="Williams K.H."/>
            <person name="Banfield J.F."/>
        </authorList>
    </citation>
    <scope>NUCLEOTIDE SEQUENCE [LARGE SCALE GENOMIC DNA]</scope>
</reference>
<accession>A0A0G0BRJ4</accession>
<evidence type="ECO:0000313" key="2">
    <source>
        <dbReference type="EMBL" id="KKP71993.1"/>
    </source>
</evidence>
<proteinExistence type="predicted"/>